<feature type="compositionally biased region" description="Basic and acidic residues" evidence="1">
    <location>
        <begin position="1"/>
        <end position="11"/>
    </location>
</feature>
<keyword evidence="3" id="KW-1185">Reference proteome</keyword>
<protein>
    <submittedName>
        <fullName evidence="2">Uncharacterized protein</fullName>
    </submittedName>
</protein>
<feature type="region of interest" description="Disordered" evidence="1">
    <location>
        <begin position="1"/>
        <end position="29"/>
    </location>
</feature>
<comment type="caution">
    <text evidence="2">The sequence shown here is derived from an EMBL/GenBank/DDBJ whole genome shotgun (WGS) entry which is preliminary data.</text>
</comment>
<gene>
    <name evidence="2" type="ORF">PDE001_LOCUS1310</name>
</gene>
<evidence type="ECO:0000313" key="3">
    <source>
        <dbReference type="Proteomes" id="UP001162029"/>
    </source>
</evidence>
<organism evidence="2 3">
    <name type="scientific">Peronospora destructor</name>
    <dbReference type="NCBI Taxonomy" id="86335"/>
    <lineage>
        <taxon>Eukaryota</taxon>
        <taxon>Sar</taxon>
        <taxon>Stramenopiles</taxon>
        <taxon>Oomycota</taxon>
        <taxon>Peronosporomycetes</taxon>
        <taxon>Peronosporales</taxon>
        <taxon>Peronosporaceae</taxon>
        <taxon>Peronospora</taxon>
    </lineage>
</organism>
<reference evidence="2" key="1">
    <citation type="submission" date="2022-12" db="EMBL/GenBank/DDBJ databases">
        <authorList>
            <person name="Webb A."/>
        </authorList>
    </citation>
    <scope>NUCLEOTIDE SEQUENCE</scope>
    <source>
        <strain evidence="2">Pd1</strain>
    </source>
</reference>
<name>A0AAV0T9C8_9STRA</name>
<accession>A0AAV0T9C8</accession>
<dbReference type="Proteomes" id="UP001162029">
    <property type="component" value="Unassembled WGS sequence"/>
</dbReference>
<evidence type="ECO:0000313" key="2">
    <source>
        <dbReference type="EMBL" id="CAI5715358.1"/>
    </source>
</evidence>
<proteinExistence type="predicted"/>
<dbReference type="AlphaFoldDB" id="A0AAV0T9C8"/>
<sequence length="78" mass="9113">MDRAPAQDKDGQKRRKKSQENSGTYQETMEDEELELFHVVQEDLRLKSTVGWQNAVKVSLVSCWINMRVKLDHLKNPV</sequence>
<dbReference type="EMBL" id="CANTFM010000221">
    <property type="protein sequence ID" value="CAI5715358.1"/>
    <property type="molecule type" value="Genomic_DNA"/>
</dbReference>
<evidence type="ECO:0000256" key="1">
    <source>
        <dbReference type="SAM" id="MobiDB-lite"/>
    </source>
</evidence>